<dbReference type="EMBL" id="AP023094">
    <property type="protein sequence ID" value="BCE48466.1"/>
    <property type="molecule type" value="Genomic_DNA"/>
</dbReference>
<protein>
    <submittedName>
        <fullName evidence="2">Major tail tube protein</fullName>
    </submittedName>
</protein>
<reference evidence="1" key="1">
    <citation type="submission" date="2020-05" db="EMBL/GenBank/DDBJ databases">
        <title>Complete genome sequence of Bradyrhizobium diazoefficiens XF1 isolated from soybean nodule.</title>
        <authorList>
            <person name="Noda R."/>
            <person name="Kakizaki K."/>
            <person name="Minamisawa K."/>
        </authorList>
    </citation>
    <scope>NUCLEOTIDE SEQUENCE</scope>
    <source>
        <strain evidence="1">XF1</strain>
    </source>
</reference>
<evidence type="ECO:0000313" key="1">
    <source>
        <dbReference type="EMBL" id="BCE22201.1"/>
    </source>
</evidence>
<organism evidence="2">
    <name type="scientific">Bradyrhizobium diazoefficiens</name>
    <dbReference type="NCBI Taxonomy" id="1355477"/>
    <lineage>
        <taxon>Bacteria</taxon>
        <taxon>Pseudomonadati</taxon>
        <taxon>Pseudomonadota</taxon>
        <taxon>Alphaproteobacteria</taxon>
        <taxon>Hyphomicrobiales</taxon>
        <taxon>Nitrobacteraceae</taxon>
        <taxon>Bradyrhizobium</taxon>
    </lineage>
</organism>
<evidence type="ECO:0000313" key="2">
    <source>
        <dbReference type="EMBL" id="BCE48466.1"/>
    </source>
</evidence>
<name>A0A809Z7C6_9BRAD</name>
<gene>
    <name evidence="2" type="primary">FII</name>
    <name evidence="3" type="ORF">XF10B_47800</name>
    <name evidence="1" type="ORF">XF1B_48820</name>
    <name evidence="2" type="ORF">XF4B_48150</name>
</gene>
<reference evidence="3" key="2">
    <citation type="submission" date="2020-05" db="EMBL/GenBank/DDBJ databases">
        <title>Complete genome sequence of Bradyrhizobium diazoefficiens XF10 isolated from soybean nodule.</title>
        <authorList>
            <person name="Noda R."/>
            <person name="Kakizaki K."/>
            <person name="Minamisawa K."/>
        </authorList>
    </citation>
    <scope>NUCLEOTIDE SEQUENCE</scope>
    <source>
        <strain evidence="3">XF10</strain>
    </source>
</reference>
<dbReference type="InterPro" id="IPR006498">
    <property type="entry name" value="Tail_tube"/>
</dbReference>
<dbReference type="Pfam" id="PF04985">
    <property type="entry name" value="Phage_tube"/>
    <property type="match status" value="1"/>
</dbReference>
<dbReference type="EMBL" id="AP023091">
    <property type="protein sequence ID" value="BCE22201.1"/>
    <property type="molecule type" value="Genomic_DNA"/>
</dbReference>
<dbReference type="NCBIfam" id="TIGR01611">
    <property type="entry name" value="tail_tube"/>
    <property type="match status" value="1"/>
</dbReference>
<proteinExistence type="predicted"/>
<dbReference type="AlphaFoldDB" id="A0A809Z7C6"/>
<sequence>MTTSNLRDSNILQDFTVWIDGVGKIGEAPNFQPPEINIAVEEFRGGGMDGTVEIPFGIEKIEFDFTLHTWDEQIWTKLGYGPGSLDVPITFRGYLLTPGGGDKGVVITTLCLVKAIKTGKAEAGKKVEMTINVCANYYQHNIDGNVVAEIDVFNKVTMIGGVDKSANARRILGFTS</sequence>
<evidence type="ECO:0000313" key="3">
    <source>
        <dbReference type="EMBL" id="BCE91982.1"/>
    </source>
</evidence>
<accession>A0A809Z7C6</accession>
<reference evidence="2" key="3">
    <citation type="submission" date="2020-05" db="EMBL/GenBank/DDBJ databases">
        <title>Complete genome sequence of Bradyrhizobium diazoefficiens XF4 isolated from soybean nodule.</title>
        <authorList>
            <person name="Noda R."/>
            <person name="Kakizaki K."/>
            <person name="Minamisawa K."/>
        </authorList>
    </citation>
    <scope>NUCLEOTIDE SEQUENCE</scope>
    <source>
        <strain evidence="2">XF4</strain>
    </source>
</reference>
<dbReference type="EMBL" id="AP023099">
    <property type="protein sequence ID" value="BCE91982.1"/>
    <property type="molecule type" value="Genomic_DNA"/>
</dbReference>